<feature type="region of interest" description="Disordered" evidence="9">
    <location>
        <begin position="275"/>
        <end position="307"/>
    </location>
</feature>
<dbReference type="SUPFAM" id="SSF109998">
    <property type="entry name" value="Triger factor/SurA peptide-binding domain-like"/>
    <property type="match status" value="1"/>
</dbReference>
<sequence length="307" mass="33446">MRMFKYNKLAAVALIAITAAHGAFAQDASDPVVAKVGSAEVRQSEIDLAIAGLDPQLANLPPEQKQVAALSAIIDVKLLAADASKEGLENDATFKQRVAFLTERELHNAYFKKHVVDAITPEEVKARYEKEIAAIEPQEEVRARHILVKTEQEAKDVIAALDGGKDFAELAKEKSTDAASEGGDLGYFSKGRMVPEFETVAFALEKGAYTKEPVKSQFGYHVILVEDKRTQAPPPIEQVEPQVRQLIMRDKYVALLDAAKGAATVEIEDPALKTAYDQINNPQQVSPDQPAAPDQPVAPEQPAQPQQ</sequence>
<dbReference type="EMBL" id="JACIEE010000004">
    <property type="protein sequence ID" value="MBB3976714.1"/>
    <property type="molecule type" value="Genomic_DNA"/>
</dbReference>
<keyword evidence="13" id="KW-1185">Reference proteome</keyword>
<evidence type="ECO:0000256" key="5">
    <source>
        <dbReference type="ARBA" id="ARBA00023110"/>
    </source>
</evidence>
<comment type="catalytic activity">
    <reaction evidence="1">
        <text>[protein]-peptidylproline (omega=180) = [protein]-peptidylproline (omega=0)</text>
        <dbReference type="Rhea" id="RHEA:16237"/>
        <dbReference type="Rhea" id="RHEA-COMP:10747"/>
        <dbReference type="Rhea" id="RHEA-COMP:10748"/>
        <dbReference type="ChEBI" id="CHEBI:83833"/>
        <dbReference type="ChEBI" id="CHEBI:83834"/>
        <dbReference type="EC" id="5.2.1.8"/>
    </reaction>
</comment>
<protein>
    <recommendedName>
        <fullName evidence="4">Parvulin-like PPIase</fullName>
        <ecNumber evidence="3">5.2.1.8</ecNumber>
    </recommendedName>
    <alternativeName>
        <fullName evidence="6">Peptidyl-prolyl cis-trans isomerase plp</fullName>
    </alternativeName>
    <alternativeName>
        <fullName evidence="7">Rotamase plp</fullName>
    </alternativeName>
</protein>
<evidence type="ECO:0000256" key="4">
    <source>
        <dbReference type="ARBA" id="ARBA00018370"/>
    </source>
</evidence>
<feature type="signal peptide" evidence="10">
    <location>
        <begin position="1"/>
        <end position="25"/>
    </location>
</feature>
<dbReference type="Proteomes" id="UP000574761">
    <property type="component" value="Unassembled WGS sequence"/>
</dbReference>
<dbReference type="EC" id="5.2.1.8" evidence="3"/>
<dbReference type="PROSITE" id="PS50198">
    <property type="entry name" value="PPIC_PPIASE_2"/>
    <property type="match status" value="1"/>
</dbReference>
<evidence type="ECO:0000256" key="7">
    <source>
        <dbReference type="ARBA" id="ARBA00031484"/>
    </source>
</evidence>
<comment type="caution">
    <text evidence="12">The sequence shown here is derived from an EMBL/GenBank/DDBJ whole genome shotgun (WGS) entry which is preliminary data.</text>
</comment>
<dbReference type="Pfam" id="PF13616">
    <property type="entry name" value="Rotamase_3"/>
    <property type="match status" value="1"/>
</dbReference>
<keyword evidence="10" id="KW-0732">Signal</keyword>
<proteinExistence type="inferred from homology"/>
<dbReference type="Gene3D" id="3.10.50.40">
    <property type="match status" value="1"/>
</dbReference>
<comment type="similarity">
    <text evidence="2">Belongs to the PpiC/parvulin rotamase family.</text>
</comment>
<dbReference type="InterPro" id="IPR046357">
    <property type="entry name" value="PPIase_dom_sf"/>
</dbReference>
<evidence type="ECO:0000256" key="9">
    <source>
        <dbReference type="SAM" id="MobiDB-lite"/>
    </source>
</evidence>
<dbReference type="PANTHER" id="PTHR47245:SF2">
    <property type="entry name" value="PEPTIDYL-PROLYL CIS-TRANS ISOMERASE HP_0175-RELATED"/>
    <property type="match status" value="1"/>
</dbReference>
<gene>
    <name evidence="12" type="ORF">GGQ64_001914</name>
</gene>
<evidence type="ECO:0000256" key="10">
    <source>
        <dbReference type="SAM" id="SignalP"/>
    </source>
</evidence>
<evidence type="ECO:0000313" key="13">
    <source>
        <dbReference type="Proteomes" id="UP000574761"/>
    </source>
</evidence>
<dbReference type="InterPro" id="IPR027304">
    <property type="entry name" value="Trigger_fact/SurA_dom_sf"/>
</dbReference>
<keyword evidence="8 12" id="KW-0413">Isomerase</keyword>
<evidence type="ECO:0000256" key="1">
    <source>
        <dbReference type="ARBA" id="ARBA00000971"/>
    </source>
</evidence>
<organism evidence="12 13">
    <name type="scientific">Mycoplana azooxidifex</name>
    <dbReference type="NCBI Taxonomy" id="1636188"/>
    <lineage>
        <taxon>Bacteria</taxon>
        <taxon>Pseudomonadati</taxon>
        <taxon>Pseudomonadota</taxon>
        <taxon>Alphaproteobacteria</taxon>
        <taxon>Hyphomicrobiales</taxon>
        <taxon>Rhizobiaceae</taxon>
        <taxon>Mycoplana</taxon>
    </lineage>
</organism>
<dbReference type="PANTHER" id="PTHR47245">
    <property type="entry name" value="PEPTIDYLPROLYL ISOMERASE"/>
    <property type="match status" value="1"/>
</dbReference>
<name>A0A7W6GKB0_9HYPH</name>
<dbReference type="SUPFAM" id="SSF54534">
    <property type="entry name" value="FKBP-like"/>
    <property type="match status" value="1"/>
</dbReference>
<reference evidence="12 13" key="1">
    <citation type="submission" date="2020-08" db="EMBL/GenBank/DDBJ databases">
        <title>Genomic Encyclopedia of Type Strains, Phase IV (KMG-IV): sequencing the most valuable type-strain genomes for metagenomic binning, comparative biology and taxonomic classification.</title>
        <authorList>
            <person name="Goeker M."/>
        </authorList>
    </citation>
    <scope>NUCLEOTIDE SEQUENCE [LARGE SCALE GENOMIC DNA]</scope>
    <source>
        <strain evidence="12 13">DSM 100211</strain>
    </source>
</reference>
<evidence type="ECO:0000313" key="12">
    <source>
        <dbReference type="EMBL" id="MBB3976714.1"/>
    </source>
</evidence>
<keyword evidence="5 8" id="KW-0697">Rotamase</keyword>
<dbReference type="InterPro" id="IPR000297">
    <property type="entry name" value="PPIase_PpiC"/>
</dbReference>
<accession>A0A7W6GKB0</accession>
<dbReference type="GO" id="GO:0003755">
    <property type="term" value="F:peptidyl-prolyl cis-trans isomerase activity"/>
    <property type="evidence" value="ECO:0007669"/>
    <property type="project" value="UniProtKB-KW"/>
</dbReference>
<dbReference type="AlphaFoldDB" id="A0A7W6GKB0"/>
<evidence type="ECO:0000256" key="8">
    <source>
        <dbReference type="PROSITE-ProRule" id="PRU00278"/>
    </source>
</evidence>
<evidence type="ECO:0000256" key="3">
    <source>
        <dbReference type="ARBA" id="ARBA00013194"/>
    </source>
</evidence>
<evidence type="ECO:0000256" key="2">
    <source>
        <dbReference type="ARBA" id="ARBA00007656"/>
    </source>
</evidence>
<feature type="chain" id="PRO_5030524881" description="Parvulin-like PPIase" evidence="10">
    <location>
        <begin position="26"/>
        <end position="307"/>
    </location>
</feature>
<feature type="domain" description="PpiC" evidence="11">
    <location>
        <begin position="138"/>
        <end position="227"/>
    </location>
</feature>
<feature type="compositionally biased region" description="Low complexity" evidence="9">
    <location>
        <begin position="282"/>
        <end position="307"/>
    </location>
</feature>
<evidence type="ECO:0000256" key="6">
    <source>
        <dbReference type="ARBA" id="ARBA00030642"/>
    </source>
</evidence>
<evidence type="ECO:0000259" key="11">
    <source>
        <dbReference type="PROSITE" id="PS50198"/>
    </source>
</evidence>
<dbReference type="InterPro" id="IPR050245">
    <property type="entry name" value="PrsA_foldase"/>
</dbReference>